<evidence type="ECO:0000256" key="4">
    <source>
        <dbReference type="ARBA" id="ARBA00022801"/>
    </source>
</evidence>
<feature type="transmembrane region" description="Helical" evidence="7">
    <location>
        <begin position="187"/>
        <end position="206"/>
    </location>
</feature>
<dbReference type="CDD" id="cd03392">
    <property type="entry name" value="PAP2_like_2"/>
    <property type="match status" value="1"/>
</dbReference>
<keyword evidence="6 7" id="KW-0472">Membrane</keyword>
<name>A0A7X5TUZ9_9MICO</name>
<evidence type="ECO:0000313" key="10">
    <source>
        <dbReference type="Proteomes" id="UP000541033"/>
    </source>
</evidence>
<feature type="domain" description="Phosphatidic acid phosphatase type 2/haloperoxidase" evidence="8">
    <location>
        <begin position="94"/>
        <end position="198"/>
    </location>
</feature>
<evidence type="ECO:0000256" key="1">
    <source>
        <dbReference type="ARBA" id="ARBA00004651"/>
    </source>
</evidence>
<reference evidence="9 10" key="1">
    <citation type="submission" date="2020-02" db="EMBL/GenBank/DDBJ databases">
        <title>Sequencing the genomes of 1000 actinobacteria strains.</title>
        <authorList>
            <person name="Klenk H.-P."/>
        </authorList>
    </citation>
    <scope>NUCLEOTIDE SEQUENCE [LARGE SCALE GENOMIC DNA]</scope>
    <source>
        <strain evidence="9 10">DSM 27960</strain>
    </source>
</reference>
<keyword evidence="5 7" id="KW-1133">Transmembrane helix</keyword>
<keyword evidence="2" id="KW-1003">Cell membrane</keyword>
<dbReference type="Pfam" id="PF01569">
    <property type="entry name" value="PAP2"/>
    <property type="match status" value="1"/>
</dbReference>
<keyword evidence="3 7" id="KW-0812">Transmembrane</keyword>
<feature type="transmembrane region" description="Helical" evidence="7">
    <location>
        <begin position="61"/>
        <end position="88"/>
    </location>
</feature>
<dbReference type="SMART" id="SM00014">
    <property type="entry name" value="acidPPc"/>
    <property type="match status" value="1"/>
</dbReference>
<evidence type="ECO:0000313" key="9">
    <source>
        <dbReference type="EMBL" id="NIH55194.1"/>
    </source>
</evidence>
<dbReference type="EC" id="3.6.1.27" evidence="9"/>
<dbReference type="GO" id="GO:0005886">
    <property type="term" value="C:plasma membrane"/>
    <property type="evidence" value="ECO:0007669"/>
    <property type="project" value="UniProtKB-SubCell"/>
</dbReference>
<evidence type="ECO:0000256" key="5">
    <source>
        <dbReference type="ARBA" id="ARBA00022989"/>
    </source>
</evidence>
<dbReference type="GO" id="GO:0050380">
    <property type="term" value="F:undecaprenyl-diphosphatase activity"/>
    <property type="evidence" value="ECO:0007669"/>
    <property type="project" value="UniProtKB-EC"/>
</dbReference>
<dbReference type="RefSeq" id="WP_167152185.1">
    <property type="nucleotide sequence ID" value="NZ_JAAMOX010000003.1"/>
</dbReference>
<protein>
    <submittedName>
        <fullName evidence="9">Undecaprenyl-diphosphatase</fullName>
        <ecNumber evidence="9">3.6.1.27</ecNumber>
    </submittedName>
</protein>
<accession>A0A7X5TUZ9</accession>
<feature type="transmembrane region" description="Helical" evidence="7">
    <location>
        <begin position="155"/>
        <end position="175"/>
    </location>
</feature>
<comment type="subcellular location">
    <subcellularLocation>
        <location evidence="1">Cell membrane</location>
        <topology evidence="1">Multi-pass membrane protein</topology>
    </subcellularLocation>
</comment>
<evidence type="ECO:0000256" key="7">
    <source>
        <dbReference type="SAM" id="Phobius"/>
    </source>
</evidence>
<keyword evidence="10" id="KW-1185">Reference proteome</keyword>
<evidence type="ECO:0000256" key="3">
    <source>
        <dbReference type="ARBA" id="ARBA00022692"/>
    </source>
</evidence>
<dbReference type="Gene3D" id="1.20.144.10">
    <property type="entry name" value="Phosphatidic acid phosphatase type 2/haloperoxidase"/>
    <property type="match status" value="2"/>
</dbReference>
<keyword evidence="4 9" id="KW-0378">Hydrolase</keyword>
<proteinExistence type="predicted"/>
<dbReference type="InterPro" id="IPR000326">
    <property type="entry name" value="PAP2/HPO"/>
</dbReference>
<dbReference type="InterPro" id="IPR036938">
    <property type="entry name" value="PAP2/HPO_sf"/>
</dbReference>
<dbReference type="PANTHER" id="PTHR14969">
    <property type="entry name" value="SPHINGOSINE-1-PHOSPHATE PHOSPHOHYDROLASE"/>
    <property type="match status" value="1"/>
</dbReference>
<dbReference type="SUPFAM" id="SSF48317">
    <property type="entry name" value="Acid phosphatase/Vanadium-dependent haloperoxidase"/>
    <property type="match status" value="1"/>
</dbReference>
<dbReference type="AlphaFoldDB" id="A0A7X5TUZ9"/>
<organism evidence="9 10">
    <name type="scientific">Lysinibacter cavernae</name>
    <dbReference type="NCBI Taxonomy" id="1640652"/>
    <lineage>
        <taxon>Bacteria</taxon>
        <taxon>Bacillati</taxon>
        <taxon>Actinomycetota</taxon>
        <taxon>Actinomycetes</taxon>
        <taxon>Micrococcales</taxon>
        <taxon>Microbacteriaceae</taxon>
        <taxon>Lysinibacter</taxon>
    </lineage>
</organism>
<dbReference type="EMBL" id="JAAMOX010000003">
    <property type="protein sequence ID" value="NIH55194.1"/>
    <property type="molecule type" value="Genomic_DNA"/>
</dbReference>
<dbReference type="PANTHER" id="PTHR14969:SF62">
    <property type="entry name" value="DECAPRENYLPHOSPHORYL-5-PHOSPHORIBOSE PHOSPHATASE RV3807C-RELATED"/>
    <property type="match status" value="1"/>
</dbReference>
<sequence length="219" mass="23604">MSITTERKISRRWPIVSGVTALVLALALGGVLVLRNAEPLGFDQSWMSDMLLIRTPVGEGVALLFNYLGGGIIGVFVVPISTVVILLLLRRRWAALFYAISAAASAGLVQLLKHLVGRARPEDILVHADFGSFPSGHSANAATIAVTLGFIFPKVWVWIAGACYTALMMLSRTYLGAHWLSDTIGGVLLGAGVALVVWAPLAYRLANERETLRRRKTPA</sequence>
<evidence type="ECO:0000259" key="8">
    <source>
        <dbReference type="SMART" id="SM00014"/>
    </source>
</evidence>
<comment type="caution">
    <text evidence="9">The sequence shown here is derived from an EMBL/GenBank/DDBJ whole genome shotgun (WGS) entry which is preliminary data.</text>
</comment>
<evidence type="ECO:0000256" key="6">
    <source>
        <dbReference type="ARBA" id="ARBA00023136"/>
    </source>
</evidence>
<evidence type="ECO:0000256" key="2">
    <source>
        <dbReference type="ARBA" id="ARBA00022475"/>
    </source>
</evidence>
<gene>
    <name evidence="9" type="ORF">FHX76_003109</name>
</gene>
<dbReference type="Proteomes" id="UP000541033">
    <property type="component" value="Unassembled WGS sequence"/>
</dbReference>